<dbReference type="PROSITE" id="PS51186">
    <property type="entry name" value="GNAT"/>
    <property type="match status" value="1"/>
</dbReference>
<dbReference type="GO" id="GO:0016747">
    <property type="term" value="F:acyltransferase activity, transferring groups other than amino-acyl groups"/>
    <property type="evidence" value="ECO:0007669"/>
    <property type="project" value="InterPro"/>
</dbReference>
<comment type="caution">
    <text evidence="2">The sequence shown here is derived from an EMBL/GenBank/DDBJ whole genome shotgun (WGS) entry which is preliminary data.</text>
</comment>
<dbReference type="CDD" id="cd04301">
    <property type="entry name" value="NAT_SF"/>
    <property type="match status" value="1"/>
</dbReference>
<feature type="domain" description="N-acetyltransferase" evidence="1">
    <location>
        <begin position="3"/>
        <end position="158"/>
    </location>
</feature>
<organism evidence="2 3">
    <name type="scientific">Kineothrix alysoides</name>
    <dbReference type="NCBI Taxonomy" id="1469948"/>
    <lineage>
        <taxon>Bacteria</taxon>
        <taxon>Bacillati</taxon>
        <taxon>Bacillota</taxon>
        <taxon>Clostridia</taxon>
        <taxon>Lachnospirales</taxon>
        <taxon>Lachnospiraceae</taxon>
        <taxon>Kineothrix</taxon>
    </lineage>
</organism>
<dbReference type="OrthoDB" id="9790865at2"/>
<dbReference type="Gene3D" id="3.40.630.30">
    <property type="match status" value="1"/>
</dbReference>
<gene>
    <name evidence="2" type="ORF">EDD76_10913</name>
</gene>
<dbReference type="EMBL" id="SLUO01000009">
    <property type="protein sequence ID" value="TCL57151.1"/>
    <property type="molecule type" value="Genomic_DNA"/>
</dbReference>
<sequence>MNYTIRELREEEYYLLEDFLYEAIFQPDETDLVPKSIIYKPELHIYIEHFGEKTEDFCLCAEVDNKVVGAVWVRNINGYGKVDEVTPEFAISLYKDFRGYGIGTELMQEMLKHLKQAGHIKVSLAVQKANYARNLYKKVGFQIVDENEEEYIMVRSIQ</sequence>
<name>A0A4R1QVJ3_9FIRM</name>
<keyword evidence="2" id="KW-0687">Ribonucleoprotein</keyword>
<dbReference type="PANTHER" id="PTHR43415:SF3">
    <property type="entry name" value="GNAT-FAMILY ACETYLTRANSFERASE"/>
    <property type="match status" value="1"/>
</dbReference>
<reference evidence="2 3" key="1">
    <citation type="submission" date="2019-03" db="EMBL/GenBank/DDBJ databases">
        <title>Genomic Encyclopedia of Type Strains, Phase IV (KMG-IV): sequencing the most valuable type-strain genomes for metagenomic binning, comparative biology and taxonomic classification.</title>
        <authorList>
            <person name="Goeker M."/>
        </authorList>
    </citation>
    <scope>NUCLEOTIDE SEQUENCE [LARGE SCALE GENOMIC DNA]</scope>
    <source>
        <strain evidence="2 3">DSM 100556</strain>
    </source>
</reference>
<dbReference type="RefSeq" id="WP_031391844.1">
    <property type="nucleotide sequence ID" value="NZ_JPNB01000002.1"/>
</dbReference>
<evidence type="ECO:0000259" key="1">
    <source>
        <dbReference type="PROSITE" id="PS51186"/>
    </source>
</evidence>
<dbReference type="Pfam" id="PF00583">
    <property type="entry name" value="Acetyltransf_1"/>
    <property type="match status" value="1"/>
</dbReference>
<protein>
    <submittedName>
        <fullName evidence="2">Ribosomal protein S18 acetylase RimI-like enzyme</fullName>
    </submittedName>
</protein>
<dbReference type="GO" id="GO:0005840">
    <property type="term" value="C:ribosome"/>
    <property type="evidence" value="ECO:0007669"/>
    <property type="project" value="UniProtKB-KW"/>
</dbReference>
<dbReference type="InterPro" id="IPR016181">
    <property type="entry name" value="Acyl_CoA_acyltransferase"/>
</dbReference>
<keyword evidence="2" id="KW-0689">Ribosomal protein</keyword>
<dbReference type="STRING" id="1469948.GCA_000732725_03200"/>
<dbReference type="SUPFAM" id="SSF55729">
    <property type="entry name" value="Acyl-CoA N-acyltransferases (Nat)"/>
    <property type="match status" value="1"/>
</dbReference>
<accession>A0A4R1QVJ3</accession>
<proteinExistence type="predicted"/>
<dbReference type="AlphaFoldDB" id="A0A4R1QVJ3"/>
<dbReference type="Proteomes" id="UP000295718">
    <property type="component" value="Unassembled WGS sequence"/>
</dbReference>
<keyword evidence="3" id="KW-1185">Reference proteome</keyword>
<evidence type="ECO:0000313" key="2">
    <source>
        <dbReference type="EMBL" id="TCL57151.1"/>
    </source>
</evidence>
<dbReference type="InterPro" id="IPR000182">
    <property type="entry name" value="GNAT_dom"/>
</dbReference>
<dbReference type="PANTHER" id="PTHR43415">
    <property type="entry name" value="SPERMIDINE N(1)-ACETYLTRANSFERASE"/>
    <property type="match status" value="1"/>
</dbReference>
<evidence type="ECO:0000313" key="3">
    <source>
        <dbReference type="Proteomes" id="UP000295718"/>
    </source>
</evidence>